<protein>
    <recommendedName>
        <fullName evidence="2">2-dehydropantoate 2-reductase</fullName>
        <ecNumber evidence="2">1.1.1.169</ecNumber>
    </recommendedName>
    <alternativeName>
        <fullName evidence="5">Ketopantoate reductase</fullName>
    </alternativeName>
</protein>
<feature type="domain" description="Ketopantoate reductase C-terminal" evidence="8">
    <location>
        <begin position="262"/>
        <end position="382"/>
    </location>
</feature>
<comment type="similarity">
    <text evidence="1">Belongs to the ketopantoate reductase family.</text>
</comment>
<feature type="region of interest" description="Disordered" evidence="6">
    <location>
        <begin position="199"/>
        <end position="230"/>
    </location>
</feature>
<dbReference type="GO" id="GO:0015940">
    <property type="term" value="P:pantothenate biosynthetic process"/>
    <property type="evidence" value="ECO:0007669"/>
    <property type="project" value="InterPro"/>
</dbReference>
<sequence length="409" mass="44944">MPDYGSTDLISNSDHHPPFSVMLPVSIIGIGSLGTFFTSQLRLIHPDLPINLLLKSSTALQTFHEPSASRPASSLLVRDLVGSPPIITSSFSATSLHPSSPSSITSAEDAPPIPILLSTLKCTKIVPTLKLLAPRLRSPSSTIVLLHNGMGIYETLIRDVFPDRSSQPSFIIGTTSVGVRLDEPFGVTLSGLGQSTFALVPSENSTPRSTSTQKIGQEHEQDGDLSRMPSSSEQALKYLSSLTTHPNTHPVELTSYPTLLPQLLLKLCMNALINPLTALHSVLNGQLITDPSFLPLLRELISENSKVLTKAHPAYAALFTEEELTRRMWDLCERTKRNRSSMGQDIDRKRETEIEFINGYISMLGRTVDVKTPVNDRLVKEVLELSEHGQSRDDIVLWDSIISRERLCP</sequence>
<organism evidence="9">
    <name type="scientific">Phaffia rhodozyma</name>
    <name type="common">Yeast</name>
    <name type="synonym">Xanthophyllomyces dendrorhous</name>
    <dbReference type="NCBI Taxonomy" id="264483"/>
    <lineage>
        <taxon>Eukaryota</taxon>
        <taxon>Fungi</taxon>
        <taxon>Dikarya</taxon>
        <taxon>Basidiomycota</taxon>
        <taxon>Agaricomycotina</taxon>
        <taxon>Tremellomycetes</taxon>
        <taxon>Cystofilobasidiales</taxon>
        <taxon>Mrakiaceae</taxon>
        <taxon>Phaffia</taxon>
    </lineage>
</organism>
<dbReference type="InterPro" id="IPR013752">
    <property type="entry name" value="KPA_reductase"/>
</dbReference>
<evidence type="ECO:0000259" key="7">
    <source>
        <dbReference type="Pfam" id="PF02558"/>
    </source>
</evidence>
<dbReference type="AlphaFoldDB" id="A0A0F7SUF6"/>
<dbReference type="Pfam" id="PF02558">
    <property type="entry name" value="ApbA"/>
    <property type="match status" value="1"/>
</dbReference>
<evidence type="ECO:0000313" key="9">
    <source>
        <dbReference type="EMBL" id="CED84309.1"/>
    </source>
</evidence>
<evidence type="ECO:0000256" key="3">
    <source>
        <dbReference type="ARBA" id="ARBA00022857"/>
    </source>
</evidence>
<proteinExistence type="inferred from homology"/>
<dbReference type="PANTHER" id="PTHR43765:SF2">
    <property type="entry name" value="2-DEHYDROPANTOATE 2-REDUCTASE"/>
    <property type="match status" value="1"/>
</dbReference>
<evidence type="ECO:0000256" key="5">
    <source>
        <dbReference type="ARBA" id="ARBA00032024"/>
    </source>
</evidence>
<feature type="compositionally biased region" description="Polar residues" evidence="6">
    <location>
        <begin position="199"/>
        <end position="215"/>
    </location>
</feature>
<keyword evidence="3" id="KW-0521">NADP</keyword>
<dbReference type="Gene3D" id="1.10.1040.10">
    <property type="entry name" value="N-(1-d-carboxylethyl)-l-norvaline Dehydrogenase, domain 2"/>
    <property type="match status" value="1"/>
</dbReference>
<dbReference type="NCBIfam" id="TIGR00745">
    <property type="entry name" value="apbA_panE"/>
    <property type="match status" value="1"/>
</dbReference>
<dbReference type="Gene3D" id="3.40.50.720">
    <property type="entry name" value="NAD(P)-binding Rossmann-like Domain"/>
    <property type="match status" value="1"/>
</dbReference>
<dbReference type="GO" id="GO:0005739">
    <property type="term" value="C:mitochondrion"/>
    <property type="evidence" value="ECO:0007669"/>
    <property type="project" value="TreeGrafter"/>
</dbReference>
<evidence type="ECO:0000259" key="8">
    <source>
        <dbReference type="Pfam" id="PF08546"/>
    </source>
</evidence>
<dbReference type="Pfam" id="PF08546">
    <property type="entry name" value="ApbA_C"/>
    <property type="match status" value="1"/>
</dbReference>
<feature type="domain" description="Ketopantoate reductase N-terminal" evidence="7">
    <location>
        <begin position="26"/>
        <end position="198"/>
    </location>
</feature>
<dbReference type="InterPro" id="IPR013332">
    <property type="entry name" value="KPR_N"/>
</dbReference>
<feature type="compositionally biased region" description="Basic and acidic residues" evidence="6">
    <location>
        <begin position="216"/>
        <end position="225"/>
    </location>
</feature>
<dbReference type="InterPro" id="IPR036291">
    <property type="entry name" value="NAD(P)-bd_dom_sf"/>
</dbReference>
<evidence type="ECO:0000256" key="2">
    <source>
        <dbReference type="ARBA" id="ARBA00013014"/>
    </source>
</evidence>
<evidence type="ECO:0000256" key="6">
    <source>
        <dbReference type="SAM" id="MobiDB-lite"/>
    </source>
</evidence>
<evidence type="ECO:0000256" key="1">
    <source>
        <dbReference type="ARBA" id="ARBA00007870"/>
    </source>
</evidence>
<dbReference type="InterPro" id="IPR003710">
    <property type="entry name" value="ApbA"/>
</dbReference>
<dbReference type="InterPro" id="IPR013328">
    <property type="entry name" value="6PGD_dom2"/>
</dbReference>
<dbReference type="InterPro" id="IPR050838">
    <property type="entry name" value="Ketopantoate_reductase"/>
</dbReference>
<reference evidence="9" key="1">
    <citation type="submission" date="2014-08" db="EMBL/GenBank/DDBJ databases">
        <authorList>
            <person name="Sharma Rahul"/>
            <person name="Thines Marco"/>
        </authorList>
    </citation>
    <scope>NUCLEOTIDE SEQUENCE</scope>
</reference>
<evidence type="ECO:0000256" key="4">
    <source>
        <dbReference type="ARBA" id="ARBA00023002"/>
    </source>
</evidence>
<dbReference type="GO" id="GO:0008677">
    <property type="term" value="F:2-dehydropantoate 2-reductase activity"/>
    <property type="evidence" value="ECO:0007669"/>
    <property type="project" value="UniProtKB-EC"/>
</dbReference>
<dbReference type="GO" id="GO:0050661">
    <property type="term" value="F:NADP binding"/>
    <property type="evidence" value="ECO:0007669"/>
    <property type="project" value="TreeGrafter"/>
</dbReference>
<accession>A0A0F7SUF6</accession>
<dbReference type="SUPFAM" id="SSF51735">
    <property type="entry name" value="NAD(P)-binding Rossmann-fold domains"/>
    <property type="match status" value="1"/>
</dbReference>
<dbReference type="PANTHER" id="PTHR43765">
    <property type="entry name" value="2-DEHYDROPANTOATE 2-REDUCTASE-RELATED"/>
    <property type="match status" value="1"/>
</dbReference>
<dbReference type="EC" id="1.1.1.169" evidence="2"/>
<keyword evidence="4" id="KW-0560">Oxidoreductase</keyword>
<dbReference type="InterPro" id="IPR008927">
    <property type="entry name" value="6-PGluconate_DH-like_C_sf"/>
</dbReference>
<name>A0A0F7SUF6_PHARH</name>
<dbReference type="EMBL" id="LN483157">
    <property type="protein sequence ID" value="CED84309.1"/>
    <property type="molecule type" value="Genomic_DNA"/>
</dbReference>
<dbReference type="SUPFAM" id="SSF48179">
    <property type="entry name" value="6-phosphogluconate dehydrogenase C-terminal domain-like"/>
    <property type="match status" value="1"/>
</dbReference>